<keyword evidence="5 7" id="KW-1133">Transmembrane helix</keyword>
<evidence type="ECO:0000256" key="6">
    <source>
        <dbReference type="ARBA" id="ARBA00023136"/>
    </source>
</evidence>
<feature type="transmembrane region" description="Helical" evidence="7">
    <location>
        <begin position="342"/>
        <end position="365"/>
    </location>
</feature>
<feature type="transmembrane region" description="Helical" evidence="7">
    <location>
        <begin position="219"/>
        <end position="238"/>
    </location>
</feature>
<keyword evidence="4 7" id="KW-0812">Transmembrane</keyword>
<dbReference type="CDD" id="cd06173">
    <property type="entry name" value="MFS_MefA_like"/>
    <property type="match status" value="1"/>
</dbReference>
<evidence type="ECO:0000313" key="10">
    <source>
        <dbReference type="Proteomes" id="UP001501231"/>
    </source>
</evidence>
<feature type="transmembrane region" description="Helical" evidence="7">
    <location>
        <begin position="308"/>
        <end position="330"/>
    </location>
</feature>
<dbReference type="SUPFAM" id="SSF103473">
    <property type="entry name" value="MFS general substrate transporter"/>
    <property type="match status" value="1"/>
</dbReference>
<keyword evidence="10" id="KW-1185">Reference proteome</keyword>
<feature type="transmembrane region" description="Helical" evidence="7">
    <location>
        <begin position="43"/>
        <end position="64"/>
    </location>
</feature>
<evidence type="ECO:0000256" key="5">
    <source>
        <dbReference type="ARBA" id="ARBA00022989"/>
    </source>
</evidence>
<dbReference type="PANTHER" id="PTHR23513">
    <property type="entry name" value="INTEGRAL MEMBRANE EFFLUX PROTEIN-RELATED"/>
    <property type="match status" value="1"/>
</dbReference>
<gene>
    <name evidence="9" type="ORF">GCM10010191_58660</name>
</gene>
<name>A0ABP5WXT1_9ACTN</name>
<sequence>MFRSLRNRNYRLYASGQVVSNTGTWMQRVAQDWLVLDLAHGSGTALGITTGLQFLPMLLFGLWGGVIADRYPKRRVLMITQTSMGLLALILGVLAVTGTAQVWHVYLLAFGLGLATVVDNPSRQSFVVEMVDKPDLPNAIALNSATFNGARLVGPAVAGLLIALLGTGPVFLLNAASFGAVLFGMYAMRESELNPSEPVKRAKGQLREGLRYVRGRRDLMLVLLLVGLVATFGMNFQITTALVAREVFNSGASSFGLASSMLALGALTGALLAARRSTRPRLRVLIGAAVLFGILETLTGLMPYYWTFLVLLVPTGIMLMTFTTAANSTLQLSVAPEMRGRVMALYMFVFLGTNPLGAPVIGWLSEQTGPRMTIVIGGLVSLVAALAVALLAVPRGELRPTLARALRRTAGGLRGVVSVTGR</sequence>
<dbReference type="InterPro" id="IPR010290">
    <property type="entry name" value="TM_effector"/>
</dbReference>
<evidence type="ECO:0000256" key="3">
    <source>
        <dbReference type="ARBA" id="ARBA00022475"/>
    </source>
</evidence>
<reference evidence="10" key="1">
    <citation type="journal article" date="2019" name="Int. J. Syst. Evol. Microbiol.">
        <title>The Global Catalogue of Microorganisms (GCM) 10K type strain sequencing project: providing services to taxonomists for standard genome sequencing and annotation.</title>
        <authorList>
            <consortium name="The Broad Institute Genomics Platform"/>
            <consortium name="The Broad Institute Genome Sequencing Center for Infectious Disease"/>
            <person name="Wu L."/>
            <person name="Ma J."/>
        </authorList>
    </citation>
    <scope>NUCLEOTIDE SEQUENCE [LARGE SCALE GENOMIC DNA]</scope>
    <source>
        <strain evidence="10">JCM 3325</strain>
    </source>
</reference>
<dbReference type="PROSITE" id="PS50850">
    <property type="entry name" value="MFS"/>
    <property type="match status" value="1"/>
</dbReference>
<protein>
    <submittedName>
        <fullName evidence="9">MFS transporter</fullName>
    </submittedName>
</protein>
<keyword evidence="2" id="KW-0813">Transport</keyword>
<proteinExistence type="predicted"/>
<dbReference type="Pfam" id="PF05977">
    <property type="entry name" value="MFS_3"/>
    <property type="match status" value="1"/>
</dbReference>
<accession>A0ABP5WXT1</accession>
<feature type="transmembrane region" description="Helical" evidence="7">
    <location>
        <begin position="371"/>
        <end position="393"/>
    </location>
</feature>
<comment type="subcellular location">
    <subcellularLocation>
        <location evidence="1">Cell membrane</location>
        <topology evidence="1">Multi-pass membrane protein</topology>
    </subcellularLocation>
</comment>
<dbReference type="RefSeq" id="WP_344593263.1">
    <property type="nucleotide sequence ID" value="NZ_BAAARW010000020.1"/>
</dbReference>
<feature type="transmembrane region" description="Helical" evidence="7">
    <location>
        <begin position="250"/>
        <end position="272"/>
    </location>
</feature>
<evidence type="ECO:0000256" key="1">
    <source>
        <dbReference type="ARBA" id="ARBA00004651"/>
    </source>
</evidence>
<dbReference type="PANTHER" id="PTHR23513:SF11">
    <property type="entry name" value="STAPHYLOFERRIN A TRANSPORTER"/>
    <property type="match status" value="1"/>
</dbReference>
<evidence type="ECO:0000256" key="7">
    <source>
        <dbReference type="SAM" id="Phobius"/>
    </source>
</evidence>
<keyword evidence="3" id="KW-1003">Cell membrane</keyword>
<evidence type="ECO:0000256" key="4">
    <source>
        <dbReference type="ARBA" id="ARBA00022692"/>
    </source>
</evidence>
<dbReference type="Proteomes" id="UP001501231">
    <property type="component" value="Unassembled WGS sequence"/>
</dbReference>
<dbReference type="InterPro" id="IPR020846">
    <property type="entry name" value="MFS_dom"/>
</dbReference>
<dbReference type="Gene3D" id="1.20.1250.20">
    <property type="entry name" value="MFS general substrate transporter like domains"/>
    <property type="match status" value="1"/>
</dbReference>
<dbReference type="EMBL" id="BAAARW010000020">
    <property type="protein sequence ID" value="GAA2436114.1"/>
    <property type="molecule type" value="Genomic_DNA"/>
</dbReference>
<evidence type="ECO:0000259" key="8">
    <source>
        <dbReference type="PROSITE" id="PS50850"/>
    </source>
</evidence>
<organism evidence="9 10">
    <name type="scientific">Actinomadura vinacea</name>
    <dbReference type="NCBI Taxonomy" id="115336"/>
    <lineage>
        <taxon>Bacteria</taxon>
        <taxon>Bacillati</taxon>
        <taxon>Actinomycetota</taxon>
        <taxon>Actinomycetes</taxon>
        <taxon>Streptosporangiales</taxon>
        <taxon>Thermomonosporaceae</taxon>
        <taxon>Actinomadura</taxon>
    </lineage>
</organism>
<dbReference type="InterPro" id="IPR036259">
    <property type="entry name" value="MFS_trans_sf"/>
</dbReference>
<evidence type="ECO:0000313" key="9">
    <source>
        <dbReference type="EMBL" id="GAA2436114.1"/>
    </source>
</evidence>
<evidence type="ECO:0000256" key="2">
    <source>
        <dbReference type="ARBA" id="ARBA00022448"/>
    </source>
</evidence>
<feature type="domain" description="Major facilitator superfamily (MFS) profile" evidence="8">
    <location>
        <begin position="219"/>
        <end position="422"/>
    </location>
</feature>
<feature type="transmembrane region" description="Helical" evidence="7">
    <location>
        <begin position="284"/>
        <end position="302"/>
    </location>
</feature>
<keyword evidence="6 7" id="KW-0472">Membrane</keyword>
<comment type="caution">
    <text evidence="9">The sequence shown here is derived from an EMBL/GenBank/DDBJ whole genome shotgun (WGS) entry which is preliminary data.</text>
</comment>